<gene>
    <name evidence="1" type="ORF">BD410DRAFT_748639</name>
</gene>
<evidence type="ECO:0000313" key="2">
    <source>
        <dbReference type="Proteomes" id="UP000294933"/>
    </source>
</evidence>
<dbReference type="VEuPathDB" id="FungiDB:BD410DRAFT_748639"/>
<reference evidence="1 2" key="1">
    <citation type="submission" date="2018-06" db="EMBL/GenBank/DDBJ databases">
        <title>A transcriptomic atlas of mushroom development highlights an independent origin of complex multicellularity.</title>
        <authorList>
            <consortium name="DOE Joint Genome Institute"/>
            <person name="Krizsan K."/>
            <person name="Almasi E."/>
            <person name="Merenyi Z."/>
            <person name="Sahu N."/>
            <person name="Viragh M."/>
            <person name="Koszo T."/>
            <person name="Mondo S."/>
            <person name="Kiss B."/>
            <person name="Balint B."/>
            <person name="Kues U."/>
            <person name="Barry K."/>
            <person name="Hegedus J.C."/>
            <person name="Henrissat B."/>
            <person name="Johnson J."/>
            <person name="Lipzen A."/>
            <person name="Ohm R."/>
            <person name="Nagy I."/>
            <person name="Pangilinan J."/>
            <person name="Yan J."/>
            <person name="Xiong Y."/>
            <person name="Grigoriev I.V."/>
            <person name="Hibbett D.S."/>
            <person name="Nagy L.G."/>
        </authorList>
    </citation>
    <scope>NUCLEOTIDE SEQUENCE [LARGE SCALE GENOMIC DNA]</scope>
    <source>
        <strain evidence="1 2">SZMC22713</strain>
    </source>
</reference>
<evidence type="ECO:0000313" key="1">
    <source>
        <dbReference type="EMBL" id="TDL22390.1"/>
    </source>
</evidence>
<name>A0A4Y7Q6E0_9AGAM</name>
<sequence length="173" mass="19610">MSTRHSPLEPVAPYSGTLRYPAAALLDLARSITRDLERHHRALLDAASEADNDDDYAEEVDNVVDLDGVMFTFDLLRYKARMETDNPNCKWEERHIQDFNDPNIGERGLITMGKAAKVEWVMGRAIARRKEVRGPPPASDPSWKNEDALLDFLEFLSRANHVGLFYPVIQSNA</sequence>
<dbReference type="Proteomes" id="UP000294933">
    <property type="component" value="Unassembled WGS sequence"/>
</dbReference>
<dbReference type="OrthoDB" id="3022211at2759"/>
<accession>A0A4Y7Q6E0</accession>
<dbReference type="AlphaFoldDB" id="A0A4Y7Q6E0"/>
<dbReference type="EMBL" id="ML170175">
    <property type="protein sequence ID" value="TDL22390.1"/>
    <property type="molecule type" value="Genomic_DNA"/>
</dbReference>
<protein>
    <submittedName>
        <fullName evidence="1">Uncharacterized protein</fullName>
    </submittedName>
</protein>
<keyword evidence="2" id="KW-1185">Reference proteome</keyword>
<proteinExistence type="predicted"/>
<organism evidence="1 2">
    <name type="scientific">Rickenella mellea</name>
    <dbReference type="NCBI Taxonomy" id="50990"/>
    <lineage>
        <taxon>Eukaryota</taxon>
        <taxon>Fungi</taxon>
        <taxon>Dikarya</taxon>
        <taxon>Basidiomycota</taxon>
        <taxon>Agaricomycotina</taxon>
        <taxon>Agaricomycetes</taxon>
        <taxon>Hymenochaetales</taxon>
        <taxon>Rickenellaceae</taxon>
        <taxon>Rickenella</taxon>
    </lineage>
</organism>